<dbReference type="InterPro" id="IPR037522">
    <property type="entry name" value="HD_GYP_dom"/>
</dbReference>
<reference evidence="5 6" key="1">
    <citation type="submission" date="2018-08" db="EMBL/GenBank/DDBJ databases">
        <title>A genome reference for cultivated species of the human gut microbiota.</title>
        <authorList>
            <person name="Zou Y."/>
            <person name="Xue W."/>
            <person name="Luo G."/>
        </authorList>
    </citation>
    <scope>NUCLEOTIDE SEQUENCE [LARGE SCALE GENOMIC DNA]</scope>
    <source>
        <strain evidence="5 6">AM43-11</strain>
    </source>
</reference>
<organism evidence="5 6">
    <name type="scientific">Roseburia intestinalis</name>
    <dbReference type="NCBI Taxonomy" id="166486"/>
    <lineage>
        <taxon>Bacteria</taxon>
        <taxon>Bacillati</taxon>
        <taxon>Bacillota</taxon>
        <taxon>Clostridia</taxon>
        <taxon>Lachnospirales</taxon>
        <taxon>Lachnospiraceae</taxon>
        <taxon>Roseburia</taxon>
    </lineage>
</organism>
<dbReference type="PROSITE" id="PS50887">
    <property type="entry name" value="GGDEF"/>
    <property type="match status" value="1"/>
</dbReference>
<evidence type="ECO:0000256" key="1">
    <source>
        <dbReference type="SAM" id="Phobius"/>
    </source>
</evidence>
<dbReference type="PROSITE" id="PS51831">
    <property type="entry name" value="HD"/>
    <property type="match status" value="1"/>
</dbReference>
<dbReference type="EMBL" id="QSFP01000038">
    <property type="protein sequence ID" value="RHA62001.1"/>
    <property type="molecule type" value="Genomic_DNA"/>
</dbReference>
<proteinExistence type="predicted"/>
<evidence type="ECO:0000313" key="6">
    <source>
        <dbReference type="Proteomes" id="UP000284465"/>
    </source>
</evidence>
<dbReference type="SMART" id="SM00471">
    <property type="entry name" value="HDc"/>
    <property type="match status" value="1"/>
</dbReference>
<feature type="transmembrane region" description="Helical" evidence="1">
    <location>
        <begin position="78"/>
        <end position="102"/>
    </location>
</feature>
<feature type="transmembrane region" description="Helical" evidence="1">
    <location>
        <begin position="109"/>
        <end position="132"/>
    </location>
</feature>
<dbReference type="CDD" id="cd01949">
    <property type="entry name" value="GGDEF"/>
    <property type="match status" value="1"/>
</dbReference>
<dbReference type="NCBIfam" id="TIGR00254">
    <property type="entry name" value="GGDEF"/>
    <property type="match status" value="1"/>
</dbReference>
<dbReference type="InterPro" id="IPR000160">
    <property type="entry name" value="GGDEF_dom"/>
</dbReference>
<feature type="transmembrane region" description="Helical" evidence="1">
    <location>
        <begin position="279"/>
        <end position="297"/>
    </location>
</feature>
<dbReference type="SUPFAM" id="SSF55073">
    <property type="entry name" value="Nucleotide cyclase"/>
    <property type="match status" value="1"/>
</dbReference>
<keyword evidence="1" id="KW-0472">Membrane</keyword>
<accession>A0A3R6A108</accession>
<feature type="transmembrane region" description="Helical" evidence="1">
    <location>
        <begin position="186"/>
        <end position="203"/>
    </location>
</feature>
<sequence>MILKNFTFNLEETALTLDSLYIGVPIGAFFCFLFIFFSFLNAGDAKPVRYFRQILLSCLIWTGGVVMMRMQIMPGMRFWFHVSVFGFLTVPIFMYAFLFYMLEIKKNGFLTGYCIATVVAMGINVVTEVFIPEPDIIRYADGSIGYAYHLSWGSYLFVAAEAGVIVYTTVLAHRAIGNKFEKRKKLFPLLLGTVAILTGNLFVALPGNFFPYDMLGGIFMALCLLYIMWHKYLFDISNRIVIGCIYSVALAVSLLPVFNFNHNAEWYLGSVLPEIQQKVIVLVLGFTGWSLFVFYLARKMAEGIMQRQNRKQIEILRCFQNESAFILRQEDLFKLLVDVVNEMFPVKDVFVFIKNGEKFTVVKTAGGQMPDQAEQDEITAMLERSGAGECSEISLMKYDDEIQGFIYIKSEKRTRLNYLERDYYWRIGVYAGVCLKNISTYQEVYQISIHDELTGLYNRGYFKKFLAENWKEEQKIALMYLDLDDFKLFNELYGEECGDRILKWCGHIIENTVGSKGETFRFGSNEYVVLINSDEKKKVAQIAAKIQKNFLLADEEKPDVLQPVTASVGIAFYPDTASGADELLSQAERANFYAKRDGKNCIKIYGAHTEDELEDQQVQKHYEQIAPTIYALTAAIDAKDSYTFEHSCHVSDYAVLLAKKIGLEPNDIEIAKEAGLLHDIGKIGIPESILKKQGRLNDEEYEIMKTHVTNSIEMIHFLPNMNYVIPAVLSHHERYDGKGYPRGLKGEDIPLLGRILAVCDSFDAMTTKRTYKEAMSIDYAISELERNKGTQFDPKLAEAFIELLKEGKIEV</sequence>
<dbReference type="InterPro" id="IPR003607">
    <property type="entry name" value="HD/PDEase_dom"/>
</dbReference>
<dbReference type="SUPFAM" id="SSF109604">
    <property type="entry name" value="HD-domain/PDEase-like"/>
    <property type="match status" value="1"/>
</dbReference>
<evidence type="ECO:0000259" key="4">
    <source>
        <dbReference type="PROSITE" id="PS51832"/>
    </source>
</evidence>
<evidence type="ECO:0000313" key="5">
    <source>
        <dbReference type="EMBL" id="RHA62001.1"/>
    </source>
</evidence>
<dbReference type="Pfam" id="PF13487">
    <property type="entry name" value="HD_5"/>
    <property type="match status" value="1"/>
</dbReference>
<dbReference type="InterPro" id="IPR006675">
    <property type="entry name" value="HDIG_dom"/>
</dbReference>
<keyword evidence="1" id="KW-1133">Transmembrane helix</keyword>
<name>A0A3R6A108_9FIRM</name>
<dbReference type="Gene3D" id="3.30.70.270">
    <property type="match status" value="1"/>
</dbReference>
<dbReference type="Proteomes" id="UP000284465">
    <property type="component" value="Unassembled WGS sequence"/>
</dbReference>
<protein>
    <submittedName>
        <fullName evidence="5">Diguanylate cyclase</fullName>
    </submittedName>
</protein>
<dbReference type="InterPro" id="IPR043128">
    <property type="entry name" value="Rev_trsase/Diguanyl_cyclase"/>
</dbReference>
<feature type="domain" description="HD-GYP" evidence="4">
    <location>
        <begin position="621"/>
        <end position="811"/>
    </location>
</feature>
<feature type="transmembrane region" description="Helical" evidence="1">
    <location>
        <begin position="20"/>
        <end position="42"/>
    </location>
</feature>
<feature type="transmembrane region" description="Helical" evidence="1">
    <location>
        <begin position="240"/>
        <end position="259"/>
    </location>
</feature>
<feature type="domain" description="HD" evidence="3">
    <location>
        <begin position="643"/>
        <end position="765"/>
    </location>
</feature>
<dbReference type="CDD" id="cd00077">
    <property type="entry name" value="HDc"/>
    <property type="match status" value="1"/>
</dbReference>
<dbReference type="InterPro" id="IPR029787">
    <property type="entry name" value="Nucleotide_cyclase"/>
</dbReference>
<feature type="transmembrane region" description="Helical" evidence="1">
    <location>
        <begin position="209"/>
        <end position="228"/>
    </location>
</feature>
<keyword evidence="1" id="KW-0812">Transmembrane</keyword>
<dbReference type="InterPro" id="IPR006674">
    <property type="entry name" value="HD_domain"/>
</dbReference>
<gene>
    <name evidence="5" type="ORF">DW927_18895</name>
</gene>
<dbReference type="Gene3D" id="1.10.3210.10">
    <property type="entry name" value="Hypothetical protein af1432"/>
    <property type="match status" value="1"/>
</dbReference>
<dbReference type="AlphaFoldDB" id="A0A3R6A108"/>
<dbReference type="PANTHER" id="PTHR43155">
    <property type="entry name" value="CYCLIC DI-GMP PHOSPHODIESTERASE PA4108-RELATED"/>
    <property type="match status" value="1"/>
</dbReference>
<evidence type="ECO:0000259" key="2">
    <source>
        <dbReference type="PROSITE" id="PS50887"/>
    </source>
</evidence>
<feature type="transmembrane region" description="Helical" evidence="1">
    <location>
        <begin position="152"/>
        <end position="174"/>
    </location>
</feature>
<dbReference type="SMART" id="SM00267">
    <property type="entry name" value="GGDEF"/>
    <property type="match status" value="1"/>
</dbReference>
<dbReference type="PROSITE" id="PS51832">
    <property type="entry name" value="HD_GYP"/>
    <property type="match status" value="1"/>
</dbReference>
<comment type="caution">
    <text evidence="5">The sequence shown here is derived from an EMBL/GenBank/DDBJ whole genome shotgun (WGS) entry which is preliminary data.</text>
</comment>
<dbReference type="NCBIfam" id="TIGR00277">
    <property type="entry name" value="HDIG"/>
    <property type="match status" value="1"/>
</dbReference>
<dbReference type="Pfam" id="PF00990">
    <property type="entry name" value="GGDEF"/>
    <property type="match status" value="1"/>
</dbReference>
<feature type="transmembrane region" description="Helical" evidence="1">
    <location>
        <begin position="54"/>
        <end position="72"/>
    </location>
</feature>
<evidence type="ECO:0000259" key="3">
    <source>
        <dbReference type="PROSITE" id="PS51831"/>
    </source>
</evidence>
<feature type="domain" description="GGDEF" evidence="2">
    <location>
        <begin position="474"/>
        <end position="607"/>
    </location>
</feature>